<reference evidence="1 2" key="1">
    <citation type="journal article" date="2018" name="Mol. Genet. Genomics">
        <title>The red deer Cervus elaphus genome CerEla1.0: sequencing, annotating, genes, and chromosomes.</title>
        <authorList>
            <person name="Bana N.A."/>
            <person name="Nyiri A."/>
            <person name="Nagy J."/>
            <person name="Frank K."/>
            <person name="Nagy T."/>
            <person name="Steger V."/>
            <person name="Schiller M."/>
            <person name="Lakatos P."/>
            <person name="Sugar L."/>
            <person name="Horn P."/>
            <person name="Barta E."/>
            <person name="Orosz L."/>
        </authorList>
    </citation>
    <scope>NUCLEOTIDE SEQUENCE [LARGE SCALE GENOMIC DNA]</scope>
    <source>
        <strain evidence="1">Hungarian</strain>
    </source>
</reference>
<dbReference type="EMBL" id="MKHE01000003">
    <property type="protein sequence ID" value="OWK16740.1"/>
    <property type="molecule type" value="Genomic_DNA"/>
</dbReference>
<evidence type="ECO:0000313" key="1">
    <source>
        <dbReference type="EMBL" id="OWK16740.1"/>
    </source>
</evidence>
<gene>
    <name evidence="1" type="ORF">Celaphus_00011379</name>
</gene>
<keyword evidence="2" id="KW-1185">Reference proteome</keyword>
<dbReference type="OrthoDB" id="10024684at2759"/>
<sequence>MASIEEIAHHIIEQQMGEIVTEQPTGQKIQIVTALDHNTQGKQFILTNHDGSTPSKVILARQDSTPGKVFFTTPDAAGVNQLFFTTPDLSTQQLQVNS</sequence>
<accession>A0A212DEU9</accession>
<protein>
    <submittedName>
        <fullName evidence="1">NR2C1</fullName>
    </submittedName>
</protein>
<dbReference type="Proteomes" id="UP000242450">
    <property type="component" value="Chromosome 3"/>
</dbReference>
<comment type="caution">
    <text evidence="1">The sequence shown here is derived from an EMBL/GenBank/DDBJ whole genome shotgun (WGS) entry which is preliminary data.</text>
</comment>
<evidence type="ECO:0000313" key="2">
    <source>
        <dbReference type="Proteomes" id="UP000242450"/>
    </source>
</evidence>
<dbReference type="AlphaFoldDB" id="A0A212DEU9"/>
<proteinExistence type="predicted"/>
<name>A0A212DEU9_CEREH</name>
<organism evidence="1 2">
    <name type="scientific">Cervus elaphus hippelaphus</name>
    <name type="common">European red deer</name>
    <dbReference type="NCBI Taxonomy" id="46360"/>
    <lineage>
        <taxon>Eukaryota</taxon>
        <taxon>Metazoa</taxon>
        <taxon>Chordata</taxon>
        <taxon>Craniata</taxon>
        <taxon>Vertebrata</taxon>
        <taxon>Euteleostomi</taxon>
        <taxon>Mammalia</taxon>
        <taxon>Eutheria</taxon>
        <taxon>Laurasiatheria</taxon>
        <taxon>Artiodactyla</taxon>
        <taxon>Ruminantia</taxon>
        <taxon>Pecora</taxon>
        <taxon>Cervidae</taxon>
        <taxon>Cervinae</taxon>
        <taxon>Cervus</taxon>
    </lineage>
</organism>